<accession>C5BRG9</accession>
<dbReference type="eggNOG" id="ENOG5031CNN">
    <property type="taxonomic scope" value="Bacteria"/>
</dbReference>
<gene>
    <name evidence="2" type="ordered locus">TERTU_3550</name>
</gene>
<evidence type="ECO:0000256" key="1">
    <source>
        <dbReference type="SAM" id="SignalP"/>
    </source>
</evidence>
<evidence type="ECO:0008006" key="4">
    <source>
        <dbReference type="Google" id="ProtNLM"/>
    </source>
</evidence>
<dbReference type="KEGG" id="ttu:TERTU_3550"/>
<evidence type="ECO:0000313" key="3">
    <source>
        <dbReference type="Proteomes" id="UP000009080"/>
    </source>
</evidence>
<dbReference type="AlphaFoldDB" id="C5BRG9"/>
<dbReference type="EMBL" id="CP001614">
    <property type="protein sequence ID" value="ACR11709.1"/>
    <property type="molecule type" value="Genomic_DNA"/>
</dbReference>
<organism evidence="2 3">
    <name type="scientific">Teredinibacter turnerae (strain ATCC 39867 / T7901)</name>
    <dbReference type="NCBI Taxonomy" id="377629"/>
    <lineage>
        <taxon>Bacteria</taxon>
        <taxon>Pseudomonadati</taxon>
        <taxon>Pseudomonadota</taxon>
        <taxon>Gammaproteobacteria</taxon>
        <taxon>Cellvibrionales</taxon>
        <taxon>Cellvibrionaceae</taxon>
        <taxon>Teredinibacter</taxon>
    </lineage>
</organism>
<evidence type="ECO:0000313" key="2">
    <source>
        <dbReference type="EMBL" id="ACR11709.1"/>
    </source>
</evidence>
<proteinExistence type="predicted"/>
<feature type="chain" id="PRO_5005667940" description="Lipoprotein" evidence="1">
    <location>
        <begin position="21"/>
        <end position="90"/>
    </location>
</feature>
<keyword evidence="1" id="KW-0732">Signal</keyword>
<protein>
    <recommendedName>
        <fullName evidence="4">Lipoprotein</fullName>
    </recommendedName>
</protein>
<feature type="signal peptide" evidence="1">
    <location>
        <begin position="1"/>
        <end position="20"/>
    </location>
</feature>
<dbReference type="RefSeq" id="WP_015817820.1">
    <property type="nucleotide sequence ID" value="NC_012997.1"/>
</dbReference>
<dbReference type="OrthoDB" id="6388816at2"/>
<keyword evidence="3" id="KW-1185">Reference proteome</keyword>
<reference evidence="2 3" key="1">
    <citation type="journal article" date="2009" name="PLoS ONE">
        <title>The complete genome of Teredinibacter turnerae T7901: an intracellular endosymbiont of marine wood-boring bivalves (shipworms).</title>
        <authorList>
            <person name="Yang J.C."/>
            <person name="Madupu R."/>
            <person name="Durkin A.S."/>
            <person name="Ekborg N.A."/>
            <person name="Pedamallu C.S."/>
            <person name="Hostetler J.B."/>
            <person name="Radune D."/>
            <person name="Toms B.S."/>
            <person name="Henrissat B."/>
            <person name="Coutinho P.M."/>
            <person name="Schwarz S."/>
            <person name="Field L."/>
            <person name="Trindade-Silva A.E."/>
            <person name="Soares C.A.G."/>
            <person name="Elshahawi S."/>
            <person name="Hanora A."/>
            <person name="Schmidt E.W."/>
            <person name="Haygood M.G."/>
            <person name="Posfai J."/>
            <person name="Benner J."/>
            <person name="Madinger C."/>
            <person name="Nove J."/>
            <person name="Anton B."/>
            <person name="Chaudhary K."/>
            <person name="Foster J."/>
            <person name="Holman A."/>
            <person name="Kumar S."/>
            <person name="Lessard P.A."/>
            <person name="Luyten Y.A."/>
            <person name="Slatko B."/>
            <person name="Wood N."/>
            <person name="Wu B."/>
            <person name="Teplitski M."/>
            <person name="Mougous J.D."/>
            <person name="Ward N."/>
            <person name="Eisen J.A."/>
            <person name="Badger J.H."/>
            <person name="Distel D.L."/>
        </authorList>
    </citation>
    <scope>NUCLEOTIDE SEQUENCE [LARGE SCALE GENOMIC DNA]</scope>
    <source>
        <strain evidence="3">ATCC 39867 / T7901</strain>
    </source>
</reference>
<dbReference type="Proteomes" id="UP000009080">
    <property type="component" value="Chromosome"/>
</dbReference>
<sequence length="90" mass="10073">MRVLLALTMLIAVQAQSANATEQEIASARVTVEEYRELRRQCSDSIGDERKACFRELNAATESYQVAKGLLATSHTHDSNNLHLVSYVDY</sequence>
<dbReference type="HOGENOM" id="CLU_2439764_0_0_6"/>
<name>C5BRG9_TERTT</name>